<accession>A0A559KBW5</accession>
<sequence>MQLRDALFNWLQISIVSEARPEDNAARETRDFFELILREDHGLNRFSVTADDMAYHILYETGGQSVNQKFDREAADQLLEDINSNPKYNE</sequence>
<dbReference type="Proteomes" id="UP000317036">
    <property type="component" value="Unassembled WGS sequence"/>
</dbReference>
<keyword evidence="2" id="KW-1185">Reference proteome</keyword>
<organism evidence="1 2">
    <name type="scientific">Paenibacillus cremeus</name>
    <dbReference type="NCBI Taxonomy" id="2163881"/>
    <lineage>
        <taxon>Bacteria</taxon>
        <taxon>Bacillati</taxon>
        <taxon>Bacillota</taxon>
        <taxon>Bacilli</taxon>
        <taxon>Bacillales</taxon>
        <taxon>Paenibacillaceae</taxon>
        <taxon>Paenibacillus</taxon>
    </lineage>
</organism>
<proteinExistence type="predicted"/>
<reference evidence="1 2" key="1">
    <citation type="submission" date="2019-07" db="EMBL/GenBank/DDBJ databases">
        <authorList>
            <person name="Kim J."/>
        </authorList>
    </citation>
    <scope>NUCLEOTIDE SEQUENCE [LARGE SCALE GENOMIC DNA]</scope>
    <source>
        <strain evidence="1 2">JC52</strain>
    </source>
</reference>
<evidence type="ECO:0000313" key="2">
    <source>
        <dbReference type="Proteomes" id="UP000317036"/>
    </source>
</evidence>
<dbReference type="AlphaFoldDB" id="A0A559KBW5"/>
<dbReference type="RefSeq" id="WP_144847229.1">
    <property type="nucleotide sequence ID" value="NZ_VNJI01000013.1"/>
</dbReference>
<dbReference type="OrthoDB" id="2692034at2"/>
<name>A0A559KBW5_9BACL</name>
<protein>
    <submittedName>
        <fullName evidence="1">Uncharacterized protein</fullName>
    </submittedName>
</protein>
<comment type="caution">
    <text evidence="1">The sequence shown here is derived from an EMBL/GenBank/DDBJ whole genome shotgun (WGS) entry which is preliminary data.</text>
</comment>
<dbReference type="EMBL" id="VNJI01000013">
    <property type="protein sequence ID" value="TVY09624.1"/>
    <property type="molecule type" value="Genomic_DNA"/>
</dbReference>
<gene>
    <name evidence="1" type="ORF">FPZ49_12875</name>
</gene>
<evidence type="ECO:0000313" key="1">
    <source>
        <dbReference type="EMBL" id="TVY09624.1"/>
    </source>
</evidence>